<dbReference type="InterPro" id="IPR050951">
    <property type="entry name" value="Retrovirus_Pol_polyprotein"/>
</dbReference>
<dbReference type="InterPro" id="IPR041373">
    <property type="entry name" value="RT_RNaseH"/>
</dbReference>
<keyword evidence="8" id="KW-0695">RNA-directed DNA polymerase</keyword>
<evidence type="ECO:0000259" key="9">
    <source>
        <dbReference type="Pfam" id="PF00078"/>
    </source>
</evidence>
<dbReference type="EC" id="3.1.26.4" evidence="2"/>
<gene>
    <name evidence="11" type="ORF">QQF64_022204</name>
</gene>
<protein>
    <recommendedName>
        <fullName evidence="2">ribonuclease H</fullName>
        <ecNumber evidence="2">3.1.26.4</ecNumber>
    </recommendedName>
</protein>
<evidence type="ECO:0000256" key="5">
    <source>
        <dbReference type="ARBA" id="ARBA00022722"/>
    </source>
</evidence>
<name>A0ABR3L7I8_9TELE</name>
<feature type="domain" description="Reverse transcriptase" evidence="9">
    <location>
        <begin position="106"/>
        <end position="162"/>
    </location>
</feature>
<evidence type="ECO:0000313" key="12">
    <source>
        <dbReference type="Proteomes" id="UP001558613"/>
    </source>
</evidence>
<dbReference type="Pfam" id="PF17917">
    <property type="entry name" value="RT_RNaseH"/>
    <property type="match status" value="1"/>
</dbReference>
<reference evidence="11 12" key="1">
    <citation type="submission" date="2023-09" db="EMBL/GenBank/DDBJ databases">
        <authorList>
            <person name="Wang M."/>
        </authorList>
    </citation>
    <scope>NUCLEOTIDE SEQUENCE [LARGE SCALE GENOMIC DNA]</scope>
    <source>
        <strain evidence="11">GT-2023</strain>
        <tissue evidence="11">Liver</tissue>
    </source>
</reference>
<evidence type="ECO:0000313" key="11">
    <source>
        <dbReference type="EMBL" id="KAL1248886.1"/>
    </source>
</evidence>
<dbReference type="Proteomes" id="UP001558613">
    <property type="component" value="Unassembled WGS sequence"/>
</dbReference>
<accession>A0ABR3L7I8</accession>
<keyword evidence="12" id="KW-1185">Reference proteome</keyword>
<keyword evidence="3" id="KW-0808">Transferase</keyword>
<proteinExistence type="inferred from homology"/>
<keyword evidence="7" id="KW-0378">Hydrolase</keyword>
<comment type="similarity">
    <text evidence="1">Belongs to the beta type-B retroviral polymerase family. HERV class-II K(HML-2) pol subfamily.</text>
</comment>
<sequence length="422" mass="47153">MGQTTKNTLISPGSTVIVEPTSSKSMPQNILVGRVITPMWGDGYIPMKIMNLSDQPMTLKRNCMLADVSPCVAAEDFTVFQNTSQVETKDQLAACPESSPTDLNFTQLLCYLDDLIVFAATEKEALSRLEVVFQRLRQHNLKLSPKKCHLLQTSVRFLGHVIERGGVAVDPEKVDVISRMTMSDLMEDDGVTPSVKRIKSFLGIIFYYQHFIANCFAIARPLFTLTAGQKGKGRGKITKQAGTFKKIKKPLTGQQNASLDGLGAVLSQIPLGEDKARPITFASKTLSTSQKRYPAYRLEFLALKWSVCEKFSHWLKGNTFTVCMDNNPLTYIMTKPKLDACKQRWVAKLAPYTFEIRHIAGNKNVVADVLSRDLFAKTISLMRLQRLLNEQYKNLLSEAEGVSEEGIQDTFRLKVSSPGVRD</sequence>
<dbReference type="InterPro" id="IPR043128">
    <property type="entry name" value="Rev_trsase/Diguanyl_cyclase"/>
</dbReference>
<dbReference type="InterPro" id="IPR000477">
    <property type="entry name" value="RT_dom"/>
</dbReference>
<dbReference type="EMBL" id="JAYMGO010000024">
    <property type="protein sequence ID" value="KAL1248886.1"/>
    <property type="molecule type" value="Genomic_DNA"/>
</dbReference>
<evidence type="ECO:0000256" key="1">
    <source>
        <dbReference type="ARBA" id="ARBA00010879"/>
    </source>
</evidence>
<evidence type="ECO:0000256" key="8">
    <source>
        <dbReference type="ARBA" id="ARBA00022918"/>
    </source>
</evidence>
<dbReference type="PANTHER" id="PTHR37984:SF5">
    <property type="entry name" value="PROTEIN NYNRIN-LIKE"/>
    <property type="match status" value="1"/>
</dbReference>
<evidence type="ECO:0000256" key="7">
    <source>
        <dbReference type="ARBA" id="ARBA00022801"/>
    </source>
</evidence>
<dbReference type="PANTHER" id="PTHR37984">
    <property type="entry name" value="PROTEIN CBG26694"/>
    <property type="match status" value="1"/>
</dbReference>
<evidence type="ECO:0000256" key="6">
    <source>
        <dbReference type="ARBA" id="ARBA00022759"/>
    </source>
</evidence>
<dbReference type="SUPFAM" id="SSF56672">
    <property type="entry name" value="DNA/RNA polymerases"/>
    <property type="match status" value="1"/>
</dbReference>
<comment type="caution">
    <text evidence="11">The sequence shown here is derived from an EMBL/GenBank/DDBJ whole genome shotgun (WGS) entry which is preliminary data.</text>
</comment>
<dbReference type="Pfam" id="PF00078">
    <property type="entry name" value="RVT_1"/>
    <property type="match status" value="1"/>
</dbReference>
<dbReference type="CDD" id="cd09274">
    <property type="entry name" value="RNase_HI_RT_Ty3"/>
    <property type="match status" value="1"/>
</dbReference>
<keyword evidence="4" id="KW-0548">Nucleotidyltransferase</keyword>
<dbReference type="InterPro" id="IPR043502">
    <property type="entry name" value="DNA/RNA_pol_sf"/>
</dbReference>
<keyword evidence="5" id="KW-0540">Nuclease</keyword>
<keyword evidence="6" id="KW-0255">Endonuclease</keyword>
<feature type="domain" description="Reverse transcriptase RNase H-like" evidence="10">
    <location>
        <begin position="248"/>
        <end position="352"/>
    </location>
</feature>
<evidence type="ECO:0000256" key="3">
    <source>
        <dbReference type="ARBA" id="ARBA00022679"/>
    </source>
</evidence>
<evidence type="ECO:0000256" key="4">
    <source>
        <dbReference type="ARBA" id="ARBA00022695"/>
    </source>
</evidence>
<evidence type="ECO:0000256" key="2">
    <source>
        <dbReference type="ARBA" id="ARBA00012180"/>
    </source>
</evidence>
<evidence type="ECO:0000259" key="10">
    <source>
        <dbReference type="Pfam" id="PF17917"/>
    </source>
</evidence>
<organism evidence="11 12">
    <name type="scientific">Cirrhinus molitorella</name>
    <name type="common">mud carp</name>
    <dbReference type="NCBI Taxonomy" id="172907"/>
    <lineage>
        <taxon>Eukaryota</taxon>
        <taxon>Metazoa</taxon>
        <taxon>Chordata</taxon>
        <taxon>Craniata</taxon>
        <taxon>Vertebrata</taxon>
        <taxon>Euteleostomi</taxon>
        <taxon>Actinopterygii</taxon>
        <taxon>Neopterygii</taxon>
        <taxon>Teleostei</taxon>
        <taxon>Ostariophysi</taxon>
        <taxon>Cypriniformes</taxon>
        <taxon>Cyprinidae</taxon>
        <taxon>Labeoninae</taxon>
        <taxon>Labeonini</taxon>
        <taxon>Cirrhinus</taxon>
    </lineage>
</organism>
<dbReference type="Gene3D" id="3.30.70.270">
    <property type="match status" value="2"/>
</dbReference>